<evidence type="ECO:0000313" key="1">
    <source>
        <dbReference type="EMBL" id="KAJ8628750.1"/>
    </source>
</evidence>
<dbReference type="Proteomes" id="UP001234297">
    <property type="component" value="Chromosome 7"/>
</dbReference>
<accession>A0ACC2L5Y0</accession>
<evidence type="ECO:0000313" key="2">
    <source>
        <dbReference type="Proteomes" id="UP001234297"/>
    </source>
</evidence>
<dbReference type="EMBL" id="CM056815">
    <property type="protein sequence ID" value="KAJ8628750.1"/>
    <property type="molecule type" value="Genomic_DNA"/>
</dbReference>
<sequence>MDDNHCDEFPDQKFAGSGGHNSQASFAGVENLHHQPVLNVHQSAYEPDPTDHGELRSAALGGDTDEWVATGEVEGRGLAPGGGGGGRSMKNHGFFTKETLAEKEDWVTTDLHVLQTAPSRTMERRERQERMSSVRLEPKLQSSDVVAN</sequence>
<protein>
    <submittedName>
        <fullName evidence="1">Uncharacterized protein</fullName>
    </submittedName>
</protein>
<proteinExistence type="predicted"/>
<gene>
    <name evidence="1" type="ORF">MRB53_022073</name>
</gene>
<reference evidence="1 2" key="1">
    <citation type="journal article" date="2022" name="Hortic Res">
        <title>A haplotype resolved chromosomal level avocado genome allows analysis of novel avocado genes.</title>
        <authorList>
            <person name="Nath O."/>
            <person name="Fletcher S.J."/>
            <person name="Hayward A."/>
            <person name="Shaw L.M."/>
            <person name="Masouleh A.K."/>
            <person name="Furtado A."/>
            <person name="Henry R.J."/>
            <person name="Mitter N."/>
        </authorList>
    </citation>
    <scope>NUCLEOTIDE SEQUENCE [LARGE SCALE GENOMIC DNA]</scope>
    <source>
        <strain evidence="2">cv. Hass</strain>
    </source>
</reference>
<organism evidence="1 2">
    <name type="scientific">Persea americana</name>
    <name type="common">Avocado</name>
    <dbReference type="NCBI Taxonomy" id="3435"/>
    <lineage>
        <taxon>Eukaryota</taxon>
        <taxon>Viridiplantae</taxon>
        <taxon>Streptophyta</taxon>
        <taxon>Embryophyta</taxon>
        <taxon>Tracheophyta</taxon>
        <taxon>Spermatophyta</taxon>
        <taxon>Magnoliopsida</taxon>
        <taxon>Magnoliidae</taxon>
        <taxon>Laurales</taxon>
        <taxon>Lauraceae</taxon>
        <taxon>Persea</taxon>
    </lineage>
</organism>
<name>A0ACC2L5Y0_PERAE</name>
<keyword evidence="2" id="KW-1185">Reference proteome</keyword>
<comment type="caution">
    <text evidence="1">The sequence shown here is derived from an EMBL/GenBank/DDBJ whole genome shotgun (WGS) entry which is preliminary data.</text>
</comment>